<evidence type="ECO:0000259" key="2">
    <source>
        <dbReference type="Pfam" id="PF23247"/>
    </source>
</evidence>
<dbReference type="InterPro" id="IPR032675">
    <property type="entry name" value="LRR_dom_sf"/>
</dbReference>
<keyword evidence="5" id="KW-1185">Reference proteome</keyword>
<dbReference type="EnsemblPlants" id="KEH41385">
    <property type="protein sequence ID" value="KEH41385"/>
    <property type="gene ID" value="MTR_1g050395"/>
</dbReference>
<feature type="domain" description="Disease resistance protein At4g27190-like leucine-rich repeats" evidence="2">
    <location>
        <begin position="231"/>
        <end position="381"/>
    </location>
</feature>
<dbReference type="Gene3D" id="3.80.10.10">
    <property type="entry name" value="Ribonuclease Inhibitor"/>
    <property type="match status" value="2"/>
</dbReference>
<dbReference type="EMBL" id="CM001217">
    <property type="protein sequence ID" value="KEH41385.1"/>
    <property type="molecule type" value="Genomic_DNA"/>
</dbReference>
<dbReference type="Proteomes" id="UP000002051">
    <property type="component" value="Unassembled WGS sequence"/>
</dbReference>
<dbReference type="HOGENOM" id="CLU_022302_1_0_1"/>
<sequence length="749" mass="85425">MSEIEIFGKNLHFARADIHRSPRRVACLASRVSNFMARLASRTTCHGESIFPDGRLVTKESYTRLKWLKLSYLPELQNICEEGYQIDPVLKKLEDLEIYECPSLTMLSPSSARSLAKLTTMIVNNCNSLEEIITGSEDVEIALTSLVTLMLVCLPRLNKFCSGKCLLKLPLLEEVVVRECPRMKIFSEGNVSSPILQKVKTAQDVGKWHLKGNLNDKIKNMYEDKVAFCEFEHLTLSEFPELKDLWYGQLHPNVFCNLKSLVVQRCDFLSNVLFPSNILQVLLRLEELEVRDCDSLETVFDVKCIQSKEKLVKQIAELKKLTLSSLPKLKHIWNEDPCEIISFGKLEIVDVSECQSLLNILLLSLCQDLRHLEILRIWFCGQVNEIVAMENGSMKNSISFPRLTEMALVGLTNVKSFYPEKHTLECPSLNMLKVYRCEALKMFSFSPLGFKQPAQVDEIHDMPFQIPLFYIEKVSHNMKDLALCGKDALKILSGCCPENLFQKVKFLRLQCFEETPITFLKGFHAIFPNVVTLQVRASSFETLFLTGGIDNLNSQSLKQIKNLFLFELEQLRFIWQEDFSVGYFLVQDLKNLSLRSCPSLICLAPSSLPLNNLTDLEVDNCIGLVYLITTETAKSLVQLTKLVIGNCEKMLDVVKVDQEKAEEEIIFENLEILEFSSLLSLRSFCNGKQAFIFPSLLDVVVKGCPQMKIFSSGFTVAPFLIAVEVENEKKRWKDDLNTTIEQLFKEQIS</sequence>
<evidence type="ECO:0000256" key="1">
    <source>
        <dbReference type="ARBA" id="ARBA00022821"/>
    </source>
</evidence>
<evidence type="ECO:0000313" key="4">
    <source>
        <dbReference type="EnsemblPlants" id="KEH41385"/>
    </source>
</evidence>
<evidence type="ECO:0000313" key="5">
    <source>
        <dbReference type="Proteomes" id="UP000002051"/>
    </source>
</evidence>
<name>A0A072VTH7_MEDTR</name>
<gene>
    <name evidence="3" type="ordered locus">MTR_1g050395</name>
</gene>
<reference evidence="3 5" key="1">
    <citation type="journal article" date="2011" name="Nature">
        <title>The Medicago genome provides insight into the evolution of rhizobial symbioses.</title>
        <authorList>
            <person name="Young N.D."/>
            <person name="Debelle F."/>
            <person name="Oldroyd G.E."/>
            <person name="Geurts R."/>
            <person name="Cannon S.B."/>
            <person name="Udvardi M.K."/>
            <person name="Benedito V.A."/>
            <person name="Mayer K.F."/>
            <person name="Gouzy J."/>
            <person name="Schoof H."/>
            <person name="Van de Peer Y."/>
            <person name="Proost S."/>
            <person name="Cook D.R."/>
            <person name="Meyers B.C."/>
            <person name="Spannagl M."/>
            <person name="Cheung F."/>
            <person name="De Mita S."/>
            <person name="Krishnakumar V."/>
            <person name="Gundlach H."/>
            <person name="Zhou S."/>
            <person name="Mudge J."/>
            <person name="Bharti A.K."/>
            <person name="Murray J.D."/>
            <person name="Naoumkina M.A."/>
            <person name="Rosen B."/>
            <person name="Silverstein K.A."/>
            <person name="Tang H."/>
            <person name="Rombauts S."/>
            <person name="Zhao P.X."/>
            <person name="Zhou P."/>
            <person name="Barbe V."/>
            <person name="Bardou P."/>
            <person name="Bechner M."/>
            <person name="Bellec A."/>
            <person name="Berger A."/>
            <person name="Berges H."/>
            <person name="Bidwell S."/>
            <person name="Bisseling T."/>
            <person name="Choisne N."/>
            <person name="Couloux A."/>
            <person name="Denny R."/>
            <person name="Deshpande S."/>
            <person name="Dai X."/>
            <person name="Doyle J.J."/>
            <person name="Dudez A.M."/>
            <person name="Farmer A.D."/>
            <person name="Fouteau S."/>
            <person name="Franken C."/>
            <person name="Gibelin C."/>
            <person name="Gish J."/>
            <person name="Goldstein S."/>
            <person name="Gonzalez A.J."/>
            <person name="Green P.J."/>
            <person name="Hallab A."/>
            <person name="Hartog M."/>
            <person name="Hua A."/>
            <person name="Humphray S.J."/>
            <person name="Jeong D.H."/>
            <person name="Jing Y."/>
            <person name="Jocker A."/>
            <person name="Kenton S.M."/>
            <person name="Kim D.J."/>
            <person name="Klee K."/>
            <person name="Lai H."/>
            <person name="Lang C."/>
            <person name="Lin S."/>
            <person name="Macmil S.L."/>
            <person name="Magdelenat G."/>
            <person name="Matthews L."/>
            <person name="McCorrison J."/>
            <person name="Monaghan E.L."/>
            <person name="Mun J.H."/>
            <person name="Najar F.Z."/>
            <person name="Nicholson C."/>
            <person name="Noirot C."/>
            <person name="O'Bleness M."/>
            <person name="Paule C.R."/>
            <person name="Poulain J."/>
            <person name="Prion F."/>
            <person name="Qin B."/>
            <person name="Qu C."/>
            <person name="Retzel E.F."/>
            <person name="Riddle C."/>
            <person name="Sallet E."/>
            <person name="Samain S."/>
            <person name="Samson N."/>
            <person name="Sanders I."/>
            <person name="Saurat O."/>
            <person name="Scarpelli C."/>
            <person name="Schiex T."/>
            <person name="Segurens B."/>
            <person name="Severin A.J."/>
            <person name="Sherrier D.J."/>
            <person name="Shi R."/>
            <person name="Sims S."/>
            <person name="Singer S.R."/>
            <person name="Sinharoy S."/>
            <person name="Sterck L."/>
            <person name="Viollet A."/>
            <person name="Wang B.B."/>
            <person name="Wang K."/>
            <person name="Wang M."/>
            <person name="Wang X."/>
            <person name="Warfsmann J."/>
            <person name="Weissenbach J."/>
            <person name="White D.D."/>
            <person name="White J.D."/>
            <person name="Wiley G.B."/>
            <person name="Wincker P."/>
            <person name="Xing Y."/>
            <person name="Yang L."/>
            <person name="Yao Z."/>
            <person name="Ying F."/>
            <person name="Zhai J."/>
            <person name="Zhou L."/>
            <person name="Zuber A."/>
            <person name="Denarie J."/>
            <person name="Dixon R.A."/>
            <person name="May G.D."/>
            <person name="Schwartz D.C."/>
            <person name="Rogers J."/>
            <person name="Quetier F."/>
            <person name="Town C.D."/>
            <person name="Roe B.A."/>
        </authorList>
    </citation>
    <scope>NUCLEOTIDE SEQUENCE [LARGE SCALE GENOMIC DNA]</scope>
    <source>
        <strain evidence="3">A17</strain>
        <strain evidence="4 5">cv. Jemalong A17</strain>
    </source>
</reference>
<reference evidence="4" key="3">
    <citation type="submission" date="2015-04" db="UniProtKB">
        <authorList>
            <consortium name="EnsemblPlants"/>
        </authorList>
    </citation>
    <scope>IDENTIFICATION</scope>
    <source>
        <strain evidence="4">cv. Jemalong A17</strain>
    </source>
</reference>
<keyword evidence="1" id="KW-0611">Plant defense</keyword>
<protein>
    <submittedName>
        <fullName evidence="3">Rpp4C4, putative</fullName>
    </submittedName>
</protein>
<dbReference type="Pfam" id="PF23247">
    <property type="entry name" value="LRR_RPS2"/>
    <property type="match status" value="3"/>
</dbReference>
<dbReference type="PANTHER" id="PTHR33463:SF209">
    <property type="entry name" value="DISEASE RESISTANCE PROTEIN RPS2-LIKE"/>
    <property type="match status" value="1"/>
</dbReference>
<feature type="domain" description="Disease resistance protein At4g27190-like leucine-rich repeats" evidence="2">
    <location>
        <begin position="60"/>
        <end position="127"/>
    </location>
</feature>
<dbReference type="AlphaFoldDB" id="A0A072VTH7"/>
<dbReference type="PANTHER" id="PTHR33463">
    <property type="entry name" value="NB-ARC DOMAIN-CONTAINING PROTEIN-RELATED"/>
    <property type="match status" value="1"/>
</dbReference>
<organism evidence="3 5">
    <name type="scientific">Medicago truncatula</name>
    <name type="common">Barrel medic</name>
    <name type="synonym">Medicago tribuloides</name>
    <dbReference type="NCBI Taxonomy" id="3880"/>
    <lineage>
        <taxon>Eukaryota</taxon>
        <taxon>Viridiplantae</taxon>
        <taxon>Streptophyta</taxon>
        <taxon>Embryophyta</taxon>
        <taxon>Tracheophyta</taxon>
        <taxon>Spermatophyta</taxon>
        <taxon>Magnoliopsida</taxon>
        <taxon>eudicotyledons</taxon>
        <taxon>Gunneridae</taxon>
        <taxon>Pentapetalae</taxon>
        <taxon>rosids</taxon>
        <taxon>fabids</taxon>
        <taxon>Fabales</taxon>
        <taxon>Fabaceae</taxon>
        <taxon>Papilionoideae</taxon>
        <taxon>50 kb inversion clade</taxon>
        <taxon>NPAAA clade</taxon>
        <taxon>Hologalegina</taxon>
        <taxon>IRL clade</taxon>
        <taxon>Trifolieae</taxon>
        <taxon>Medicago</taxon>
    </lineage>
</organism>
<dbReference type="InterPro" id="IPR050905">
    <property type="entry name" value="Plant_NBS-LRR"/>
</dbReference>
<proteinExistence type="predicted"/>
<dbReference type="SUPFAM" id="SSF52047">
    <property type="entry name" value="RNI-like"/>
    <property type="match status" value="2"/>
</dbReference>
<evidence type="ECO:0000313" key="3">
    <source>
        <dbReference type="EMBL" id="KEH41385.1"/>
    </source>
</evidence>
<accession>A0A072VTH7</accession>
<dbReference type="STRING" id="3880.A0A072VTH7"/>
<reference evidence="3 5" key="2">
    <citation type="journal article" date="2014" name="BMC Genomics">
        <title>An improved genome release (version Mt4.0) for the model legume Medicago truncatula.</title>
        <authorList>
            <person name="Tang H."/>
            <person name="Krishnakumar V."/>
            <person name="Bidwell S."/>
            <person name="Rosen B."/>
            <person name="Chan A."/>
            <person name="Zhou S."/>
            <person name="Gentzbittel L."/>
            <person name="Childs K.L."/>
            <person name="Yandell M."/>
            <person name="Gundlach H."/>
            <person name="Mayer K.F."/>
            <person name="Schwartz D.C."/>
            <person name="Town C.D."/>
        </authorList>
    </citation>
    <scope>GENOME REANNOTATION</scope>
    <source>
        <strain evidence="3">A17</strain>
        <strain evidence="4 5">cv. Jemalong A17</strain>
    </source>
</reference>
<feature type="domain" description="Disease resistance protein At4g27190-like leucine-rich repeats" evidence="2">
    <location>
        <begin position="491"/>
        <end position="621"/>
    </location>
</feature>
<dbReference type="InterPro" id="IPR057135">
    <property type="entry name" value="At4g27190-like_LRR"/>
</dbReference>